<reference evidence="3" key="1">
    <citation type="journal article" date="2019" name="Int. J. Syst. Evol. Microbiol.">
        <title>The Global Catalogue of Microorganisms (GCM) 10K type strain sequencing project: providing services to taxonomists for standard genome sequencing and annotation.</title>
        <authorList>
            <consortium name="The Broad Institute Genomics Platform"/>
            <consortium name="The Broad Institute Genome Sequencing Center for Infectious Disease"/>
            <person name="Wu L."/>
            <person name="Ma J."/>
        </authorList>
    </citation>
    <scope>NUCLEOTIDE SEQUENCE [LARGE SCALE GENOMIC DNA]</scope>
    <source>
        <strain evidence="3">CCUG 53270</strain>
    </source>
</reference>
<evidence type="ECO:0000313" key="3">
    <source>
        <dbReference type="Proteomes" id="UP001597180"/>
    </source>
</evidence>
<feature type="domain" description="Serine aminopeptidase S33" evidence="1">
    <location>
        <begin position="45"/>
        <end position="235"/>
    </location>
</feature>
<comment type="caution">
    <text evidence="2">The sequence shown here is derived from an EMBL/GenBank/DDBJ whole genome shotgun (WGS) entry which is preliminary data.</text>
</comment>
<evidence type="ECO:0000259" key="1">
    <source>
        <dbReference type="Pfam" id="PF12146"/>
    </source>
</evidence>
<dbReference type="InterPro" id="IPR050471">
    <property type="entry name" value="AB_hydrolase"/>
</dbReference>
<keyword evidence="3" id="KW-1185">Reference proteome</keyword>
<dbReference type="InterPro" id="IPR029058">
    <property type="entry name" value="AB_hydrolase_fold"/>
</dbReference>
<gene>
    <name evidence="2" type="ORF">ACFQ4B_28345</name>
</gene>
<keyword evidence="2" id="KW-0378">Hydrolase</keyword>
<organism evidence="2 3">
    <name type="scientific">Paenibacillus vulneris</name>
    <dbReference type="NCBI Taxonomy" id="1133364"/>
    <lineage>
        <taxon>Bacteria</taxon>
        <taxon>Bacillati</taxon>
        <taxon>Bacillota</taxon>
        <taxon>Bacilli</taxon>
        <taxon>Bacillales</taxon>
        <taxon>Paenibacillaceae</taxon>
        <taxon>Paenibacillus</taxon>
    </lineage>
</organism>
<dbReference type="GO" id="GO:0016787">
    <property type="term" value="F:hydrolase activity"/>
    <property type="evidence" value="ECO:0007669"/>
    <property type="project" value="UniProtKB-KW"/>
</dbReference>
<evidence type="ECO:0000313" key="2">
    <source>
        <dbReference type="EMBL" id="MFD1224038.1"/>
    </source>
</evidence>
<dbReference type="Pfam" id="PF12146">
    <property type="entry name" value="Hydrolase_4"/>
    <property type="match status" value="1"/>
</dbReference>
<sequence>MPMVEVNGVKLHYERIGQGVPILFIHPPLLTGEVFFYQQQLSDRFEVITFDIRGHGKSGYSEEKVTYELIAEDICKLMDALKLPQAVLCGYSTGGSAVLEAMIAYPQRFLGGILVSAMSEVSDWFNKSLIWTARQICKLSGKTLLSAAISIGNADLPSTFKQLYAGAMQGQVRNMRQYFGCSLGYNCTSKLHRIHKPLLLIYGEKDRSFHRYAQLIQRRVPHCTYHLIPGARHQIPTKNHREMNDLIRLWMDDPALTPQAEPKAEKEEAAEAALPLHWPMGDLPMDSETIHRQP</sequence>
<accession>A0ABW3UTG5</accession>
<dbReference type="EMBL" id="JBHTLU010000041">
    <property type="protein sequence ID" value="MFD1224038.1"/>
    <property type="molecule type" value="Genomic_DNA"/>
</dbReference>
<dbReference type="InterPro" id="IPR022742">
    <property type="entry name" value="Hydrolase_4"/>
</dbReference>
<dbReference type="PRINTS" id="PR00111">
    <property type="entry name" value="ABHYDROLASE"/>
</dbReference>
<dbReference type="SUPFAM" id="SSF53474">
    <property type="entry name" value="alpha/beta-Hydrolases"/>
    <property type="match status" value="1"/>
</dbReference>
<proteinExistence type="predicted"/>
<dbReference type="PANTHER" id="PTHR43433">
    <property type="entry name" value="HYDROLASE, ALPHA/BETA FOLD FAMILY PROTEIN"/>
    <property type="match status" value="1"/>
</dbReference>
<name>A0ABW3UTG5_9BACL</name>
<dbReference type="Proteomes" id="UP001597180">
    <property type="component" value="Unassembled WGS sequence"/>
</dbReference>
<dbReference type="Gene3D" id="3.40.50.1820">
    <property type="entry name" value="alpha/beta hydrolase"/>
    <property type="match status" value="1"/>
</dbReference>
<dbReference type="PANTHER" id="PTHR43433:SF5">
    <property type="entry name" value="AB HYDROLASE-1 DOMAIN-CONTAINING PROTEIN"/>
    <property type="match status" value="1"/>
</dbReference>
<protein>
    <submittedName>
        <fullName evidence="2">Alpha/beta fold hydrolase</fullName>
    </submittedName>
</protein>
<dbReference type="InterPro" id="IPR000073">
    <property type="entry name" value="AB_hydrolase_1"/>
</dbReference>
<dbReference type="RefSeq" id="WP_345589373.1">
    <property type="nucleotide sequence ID" value="NZ_BAABJG010000017.1"/>
</dbReference>